<dbReference type="Gene3D" id="3.60.130.10">
    <property type="entry name" value="Clavaminate synthase-like"/>
    <property type="match status" value="1"/>
</dbReference>
<evidence type="ECO:0000256" key="4">
    <source>
        <dbReference type="ARBA" id="ARBA00022964"/>
    </source>
</evidence>
<sequence>MAAPPLYPAYLPVGPEGFTPVLDLPAFEAEEAGLRADPTLPDSRTRTYGGLDQVALLAAQRGVLVFRDQDFDYIGPDPQKEIANHFGPLHKHPTMGYPQGAGPEFQVVYADEKAGNLGDLLGTFTPNTPGITFFWALETPASGGGDTAFSSLTLAYQALSPTFREGLHRLNLRHTSASVGEVARLGQERALKEAVKTEHPLVISHPASK</sequence>
<comment type="similarity">
    <text evidence="2">Belongs to the TfdA dioxygenase family.</text>
</comment>
<accession>A0A5M9N187</accession>
<evidence type="ECO:0000256" key="6">
    <source>
        <dbReference type="ARBA" id="ARBA00023004"/>
    </source>
</evidence>
<comment type="cofactor">
    <cofactor evidence="1">
        <name>Fe(2+)</name>
        <dbReference type="ChEBI" id="CHEBI:29033"/>
    </cofactor>
</comment>
<keyword evidence="4" id="KW-0223">Dioxygenase</keyword>
<dbReference type="GeneID" id="54322958"/>
<dbReference type="GO" id="GO:0005737">
    <property type="term" value="C:cytoplasm"/>
    <property type="evidence" value="ECO:0007669"/>
    <property type="project" value="TreeGrafter"/>
</dbReference>
<dbReference type="PANTHER" id="PTHR30468">
    <property type="entry name" value="ALPHA-KETOGLUTARATE-DEPENDENT SULFONATE DIOXYGENASE"/>
    <property type="match status" value="1"/>
</dbReference>
<evidence type="ECO:0000256" key="2">
    <source>
        <dbReference type="ARBA" id="ARBA00005896"/>
    </source>
</evidence>
<dbReference type="Pfam" id="PF02668">
    <property type="entry name" value="TauD"/>
    <property type="match status" value="1"/>
</dbReference>
<comment type="caution">
    <text evidence="8">The sequence shown here is derived from an EMBL/GenBank/DDBJ whole genome shotgun (WGS) entry which is preliminary data.</text>
</comment>
<keyword evidence="5" id="KW-0560">Oxidoreductase</keyword>
<dbReference type="EMBL" id="QUQM01000002">
    <property type="protein sequence ID" value="KAA8651374.1"/>
    <property type="molecule type" value="Genomic_DNA"/>
</dbReference>
<dbReference type="AlphaFoldDB" id="A0A5M9N187"/>
<feature type="domain" description="TauD/TfdA-like" evidence="7">
    <location>
        <begin position="50"/>
        <end position="206"/>
    </location>
</feature>
<dbReference type="PANTHER" id="PTHR30468:SF28">
    <property type="entry name" value="ALPHA-KETOGLUTARATE-DEPENDENT TAURINE DIOXYGENASE (AFU_ORTHOLOGUE AFUA_8G02210)-RELATED"/>
    <property type="match status" value="1"/>
</dbReference>
<dbReference type="SUPFAM" id="SSF51197">
    <property type="entry name" value="Clavaminate synthase-like"/>
    <property type="match status" value="1"/>
</dbReference>
<evidence type="ECO:0000256" key="3">
    <source>
        <dbReference type="ARBA" id="ARBA00022723"/>
    </source>
</evidence>
<evidence type="ECO:0000313" key="8">
    <source>
        <dbReference type="EMBL" id="KAA8651374.1"/>
    </source>
</evidence>
<evidence type="ECO:0000256" key="1">
    <source>
        <dbReference type="ARBA" id="ARBA00001954"/>
    </source>
</evidence>
<dbReference type="InterPro" id="IPR042098">
    <property type="entry name" value="TauD-like_sf"/>
</dbReference>
<proteinExistence type="inferred from homology"/>
<dbReference type="RefSeq" id="XP_033430735.1">
    <property type="nucleotide sequence ID" value="XM_033564978.1"/>
</dbReference>
<organism evidence="8 9">
    <name type="scientific">Aspergillus tanneri</name>
    <dbReference type="NCBI Taxonomy" id="1220188"/>
    <lineage>
        <taxon>Eukaryota</taxon>
        <taxon>Fungi</taxon>
        <taxon>Dikarya</taxon>
        <taxon>Ascomycota</taxon>
        <taxon>Pezizomycotina</taxon>
        <taxon>Eurotiomycetes</taxon>
        <taxon>Eurotiomycetidae</taxon>
        <taxon>Eurotiales</taxon>
        <taxon>Aspergillaceae</taxon>
        <taxon>Aspergillus</taxon>
        <taxon>Aspergillus subgen. Circumdati</taxon>
    </lineage>
</organism>
<evidence type="ECO:0000256" key="5">
    <source>
        <dbReference type="ARBA" id="ARBA00023002"/>
    </source>
</evidence>
<protein>
    <recommendedName>
        <fullName evidence="7">TauD/TfdA-like domain-containing protein</fullName>
    </recommendedName>
</protein>
<gene>
    <name evidence="8" type="ORF">ATNIH1004_000256</name>
</gene>
<name>A0A5M9N187_9EURO</name>
<dbReference type="VEuPathDB" id="FungiDB:EYZ11_008336"/>
<dbReference type="OrthoDB" id="10257314at2759"/>
<reference evidence="8 9" key="1">
    <citation type="submission" date="2019-08" db="EMBL/GenBank/DDBJ databases">
        <title>The genome sequence of a newly discovered highly antifungal drug resistant Aspergillus species, Aspergillus tanneri NIH 1004.</title>
        <authorList>
            <person name="Mounaud S."/>
            <person name="Singh I."/>
            <person name="Joardar V."/>
            <person name="Pakala S."/>
            <person name="Pakala S."/>
            <person name="Venepally P."/>
            <person name="Chung J.K."/>
            <person name="Losada L."/>
            <person name="Nierman W.C."/>
        </authorList>
    </citation>
    <scope>NUCLEOTIDE SEQUENCE [LARGE SCALE GENOMIC DNA]</scope>
    <source>
        <strain evidence="8 9">NIH1004</strain>
    </source>
</reference>
<evidence type="ECO:0000259" key="7">
    <source>
        <dbReference type="Pfam" id="PF02668"/>
    </source>
</evidence>
<dbReference type="GO" id="GO:0016706">
    <property type="term" value="F:2-oxoglutarate-dependent dioxygenase activity"/>
    <property type="evidence" value="ECO:0007669"/>
    <property type="project" value="TreeGrafter"/>
</dbReference>
<evidence type="ECO:0000313" key="9">
    <source>
        <dbReference type="Proteomes" id="UP000324241"/>
    </source>
</evidence>
<dbReference type="InterPro" id="IPR003819">
    <property type="entry name" value="TauD/TfdA-like"/>
</dbReference>
<keyword evidence="3" id="KW-0479">Metal-binding</keyword>
<dbReference type="GO" id="GO:0046872">
    <property type="term" value="F:metal ion binding"/>
    <property type="evidence" value="ECO:0007669"/>
    <property type="project" value="UniProtKB-KW"/>
</dbReference>
<dbReference type="Proteomes" id="UP000324241">
    <property type="component" value="Unassembled WGS sequence"/>
</dbReference>
<keyword evidence="6" id="KW-0408">Iron</keyword>
<dbReference type="InterPro" id="IPR051323">
    <property type="entry name" value="AtsK-like"/>
</dbReference>